<reference evidence="4" key="1">
    <citation type="submission" date="2020-12" db="UniProtKB">
        <authorList>
            <consortium name="WormBaseParasite"/>
        </authorList>
    </citation>
    <scope>IDENTIFICATION</scope>
    <source>
        <strain evidence="4">MHco3</strain>
    </source>
</reference>
<evidence type="ECO:0000256" key="1">
    <source>
        <dbReference type="SAM" id="MobiDB-lite"/>
    </source>
</evidence>
<dbReference type="InterPro" id="IPR050618">
    <property type="entry name" value="Ubq-SigPath_Reg"/>
</dbReference>
<feature type="compositionally biased region" description="Low complexity" evidence="1">
    <location>
        <begin position="1"/>
        <end position="26"/>
    </location>
</feature>
<name>A0A7I5ED81_HAECO</name>
<feature type="compositionally biased region" description="Basic and acidic residues" evidence="1">
    <location>
        <begin position="363"/>
        <end position="380"/>
    </location>
</feature>
<protein>
    <submittedName>
        <fullName evidence="4">LisH domain-containing protein</fullName>
    </submittedName>
</protein>
<dbReference type="InterPro" id="IPR013144">
    <property type="entry name" value="CRA_dom"/>
</dbReference>
<dbReference type="Proteomes" id="UP000025227">
    <property type="component" value="Unplaced"/>
</dbReference>
<feature type="compositionally biased region" description="Acidic residues" evidence="1">
    <location>
        <begin position="79"/>
        <end position="92"/>
    </location>
</feature>
<dbReference type="PROSITE" id="PS50897">
    <property type="entry name" value="CTLH"/>
    <property type="match status" value="1"/>
</dbReference>
<feature type="domain" description="CTLH" evidence="2">
    <location>
        <begin position="153"/>
        <end position="210"/>
    </location>
</feature>
<dbReference type="PROSITE" id="PS50896">
    <property type="entry name" value="LISH"/>
    <property type="match status" value="1"/>
</dbReference>
<dbReference type="SMART" id="SM00667">
    <property type="entry name" value="LisH"/>
    <property type="match status" value="1"/>
</dbReference>
<dbReference type="Pfam" id="PF10607">
    <property type="entry name" value="CTLH"/>
    <property type="match status" value="1"/>
</dbReference>
<feature type="compositionally biased region" description="Low complexity" evidence="1">
    <location>
        <begin position="34"/>
        <end position="55"/>
    </location>
</feature>
<dbReference type="SMART" id="SM00757">
    <property type="entry name" value="CRA"/>
    <property type="match status" value="1"/>
</dbReference>
<dbReference type="PANTHER" id="PTHR12864">
    <property type="entry name" value="RAN BINDING PROTEIN 9-RELATED"/>
    <property type="match status" value="1"/>
</dbReference>
<feature type="region of interest" description="Disordered" evidence="1">
    <location>
        <begin position="1"/>
        <end position="113"/>
    </location>
</feature>
<dbReference type="AlphaFoldDB" id="A0A7I5ED81"/>
<proteinExistence type="predicted"/>
<dbReference type="InterPro" id="IPR006595">
    <property type="entry name" value="CTLH_C"/>
</dbReference>
<feature type="region of interest" description="Disordered" evidence="1">
    <location>
        <begin position="298"/>
        <end position="319"/>
    </location>
</feature>
<organism evidence="3 4">
    <name type="scientific">Haemonchus contortus</name>
    <name type="common">Barber pole worm</name>
    <dbReference type="NCBI Taxonomy" id="6289"/>
    <lineage>
        <taxon>Eukaryota</taxon>
        <taxon>Metazoa</taxon>
        <taxon>Ecdysozoa</taxon>
        <taxon>Nematoda</taxon>
        <taxon>Chromadorea</taxon>
        <taxon>Rhabditida</taxon>
        <taxon>Rhabditina</taxon>
        <taxon>Rhabditomorpha</taxon>
        <taxon>Strongyloidea</taxon>
        <taxon>Trichostrongylidae</taxon>
        <taxon>Haemonchus</taxon>
    </lineage>
</organism>
<evidence type="ECO:0000259" key="2">
    <source>
        <dbReference type="PROSITE" id="PS50897"/>
    </source>
</evidence>
<dbReference type="OrthoDB" id="2415936at2759"/>
<dbReference type="OMA" id="PFAYPIN"/>
<dbReference type="InterPro" id="IPR024964">
    <property type="entry name" value="CTLH/CRA"/>
</dbReference>
<keyword evidence="3" id="KW-1185">Reference proteome</keyword>
<dbReference type="SMART" id="SM00668">
    <property type="entry name" value="CTLH"/>
    <property type="match status" value="1"/>
</dbReference>
<evidence type="ECO:0000313" key="3">
    <source>
        <dbReference type="Proteomes" id="UP000025227"/>
    </source>
</evidence>
<sequence length="394" mass="43109">MSSSSYSGSSAVYSDSSRASTPEAAAAPPPPAEAPSTEQPAAEVVVAPEAAPEPASHVEVGNNSDDDGDPFAYPINEDMLSDSSEDSSETDSSDSSTLSDEEERSKPQFDVVPSSQEMGKLIVDYLISEGYREAAELLCQESGLELPKDDIKNLDARMNIRCAIIEGRLDDALRLVKELCPTLLDENRDVRFHLMQQNLIEMIRRGEMERSLEYAQENLSNDNTLTDSQLERLEKTFALLAFEKPAESPFGKLLDQSQRQMVSTEVNGAVLRALNRPAAPRLEALLRMIVWAQKQLVSEREEDRTTAPPYSGPARPQSFIRPSFRPSDACVLRRRRLTVVGNTRSRANAVNTTLATAVAARTRRTDGRTNGRSSKSESGLRGDVNAVVAAFAAT</sequence>
<dbReference type="WBParaSite" id="HCON_00153750-00001">
    <property type="protein sequence ID" value="HCON_00153750-00001"/>
    <property type="gene ID" value="HCON_00153750"/>
</dbReference>
<feature type="region of interest" description="Disordered" evidence="1">
    <location>
        <begin position="358"/>
        <end position="380"/>
    </location>
</feature>
<accession>A0A7I5ED81</accession>
<evidence type="ECO:0000313" key="4">
    <source>
        <dbReference type="WBParaSite" id="HCON_00153750-00001"/>
    </source>
</evidence>
<dbReference type="InterPro" id="IPR006594">
    <property type="entry name" value="LisH"/>
</dbReference>
<dbReference type="Pfam" id="PF08513">
    <property type="entry name" value="LisH"/>
    <property type="match status" value="1"/>
</dbReference>